<proteinExistence type="predicted"/>
<name>A0ABU0EMT2_9PSEU</name>
<comment type="caution">
    <text evidence="1">The sequence shown here is derived from an EMBL/GenBank/DDBJ whole genome shotgun (WGS) entry which is preliminary data.</text>
</comment>
<dbReference type="Pfam" id="PF12083">
    <property type="entry name" value="DUF3560"/>
    <property type="match status" value="1"/>
</dbReference>
<dbReference type="EMBL" id="JAUSUT010000001">
    <property type="protein sequence ID" value="MDQ0376586.1"/>
    <property type="molecule type" value="Genomic_DNA"/>
</dbReference>
<dbReference type="RefSeq" id="WP_306988506.1">
    <property type="nucleotide sequence ID" value="NZ_JAUSUT010000001.1"/>
</dbReference>
<dbReference type="Proteomes" id="UP001229651">
    <property type="component" value="Unassembled WGS sequence"/>
</dbReference>
<accession>A0ABU0EMT2</accession>
<sequence length="303" mass="34382">MSITITHTYADGTLLDGTSREQGRRGEPVRAVLDRHGWRWGRTIGCWYQRNSRDRPADPGRIEATARELRSLGLEVTVEVDNTPRDMAAAEADRAERMEDRAAALQAKASRRANAAAAREAAASRVLDGIPMGQPLLVDHYSYRADRNRRERAFSNLDKALKLSREADHHAERAATAARHMDHRYNPVTVANRIVDLEAKLRRRSLNEEYRAKYENELAYWRGVREQQIAAGEVVEYGPHNVAVDGWVKGWAGSGWFRVVRVNKTTVTLATTRSAIDETKWLTNTLPYHRITGYRAPEEVEAR</sequence>
<gene>
    <name evidence="1" type="ORF">FB470_000580</name>
</gene>
<protein>
    <recommendedName>
        <fullName evidence="3">DUF3560 domain-containing protein</fullName>
    </recommendedName>
</protein>
<reference evidence="1 2" key="1">
    <citation type="submission" date="2023-07" db="EMBL/GenBank/DDBJ databases">
        <title>Sequencing the genomes of 1000 actinobacteria strains.</title>
        <authorList>
            <person name="Klenk H.-P."/>
        </authorList>
    </citation>
    <scope>NUCLEOTIDE SEQUENCE [LARGE SCALE GENOMIC DNA]</scope>
    <source>
        <strain evidence="1 2">DSM 45805</strain>
    </source>
</reference>
<dbReference type="InterPro" id="IPR021944">
    <property type="entry name" value="DUF3560"/>
</dbReference>
<keyword evidence="2" id="KW-1185">Reference proteome</keyword>
<evidence type="ECO:0000313" key="2">
    <source>
        <dbReference type="Proteomes" id="UP001229651"/>
    </source>
</evidence>
<organism evidence="1 2">
    <name type="scientific">Amycolatopsis thermophila</name>
    <dbReference type="NCBI Taxonomy" id="206084"/>
    <lineage>
        <taxon>Bacteria</taxon>
        <taxon>Bacillati</taxon>
        <taxon>Actinomycetota</taxon>
        <taxon>Actinomycetes</taxon>
        <taxon>Pseudonocardiales</taxon>
        <taxon>Pseudonocardiaceae</taxon>
        <taxon>Amycolatopsis</taxon>
    </lineage>
</organism>
<evidence type="ECO:0000313" key="1">
    <source>
        <dbReference type="EMBL" id="MDQ0376586.1"/>
    </source>
</evidence>
<evidence type="ECO:0008006" key="3">
    <source>
        <dbReference type="Google" id="ProtNLM"/>
    </source>
</evidence>